<evidence type="ECO:0000313" key="1">
    <source>
        <dbReference type="EMBL" id="CAD7665569.1"/>
    </source>
</evidence>
<reference evidence="1" key="1">
    <citation type="submission" date="2020-11" db="EMBL/GenBank/DDBJ databases">
        <authorList>
            <person name="Tran Van P."/>
        </authorList>
    </citation>
    <scope>NUCLEOTIDE SEQUENCE</scope>
</reference>
<dbReference type="OrthoDB" id="6407830at2759"/>
<accession>A0A7R9R214</accession>
<sequence>VCINECKGVPCGNGQWGFGRRKRSVSGPIPSDPNKVLELEWTTVLRVDHSPDNWHYINVKKESMESRFENQRTGRQVKANETKSNQVKRQAFTQNQFNGTSLLNPINSMIVL</sequence>
<dbReference type="Proteomes" id="UP000728032">
    <property type="component" value="Unassembled WGS sequence"/>
</dbReference>
<evidence type="ECO:0000313" key="2">
    <source>
        <dbReference type="Proteomes" id="UP000728032"/>
    </source>
</evidence>
<dbReference type="EMBL" id="CAJPVJ010047293">
    <property type="protein sequence ID" value="CAG2182705.1"/>
    <property type="molecule type" value="Genomic_DNA"/>
</dbReference>
<keyword evidence="2" id="KW-1185">Reference proteome</keyword>
<proteinExistence type="predicted"/>
<gene>
    <name evidence="1" type="ORF">ONB1V03_LOCUS22126</name>
</gene>
<name>A0A7R9R214_9ACAR</name>
<dbReference type="EMBL" id="OC962118">
    <property type="protein sequence ID" value="CAD7665569.1"/>
    <property type="molecule type" value="Genomic_DNA"/>
</dbReference>
<feature type="non-terminal residue" evidence="1">
    <location>
        <position position="1"/>
    </location>
</feature>
<feature type="non-terminal residue" evidence="1">
    <location>
        <position position="112"/>
    </location>
</feature>
<organism evidence="1">
    <name type="scientific">Oppiella nova</name>
    <dbReference type="NCBI Taxonomy" id="334625"/>
    <lineage>
        <taxon>Eukaryota</taxon>
        <taxon>Metazoa</taxon>
        <taxon>Ecdysozoa</taxon>
        <taxon>Arthropoda</taxon>
        <taxon>Chelicerata</taxon>
        <taxon>Arachnida</taxon>
        <taxon>Acari</taxon>
        <taxon>Acariformes</taxon>
        <taxon>Sarcoptiformes</taxon>
        <taxon>Oribatida</taxon>
        <taxon>Brachypylina</taxon>
        <taxon>Oppioidea</taxon>
        <taxon>Oppiidae</taxon>
        <taxon>Oppiella</taxon>
    </lineage>
</organism>
<dbReference type="AlphaFoldDB" id="A0A7R9R214"/>
<protein>
    <submittedName>
        <fullName evidence="1">Uncharacterized protein</fullName>
    </submittedName>
</protein>